<reference evidence="2 3" key="1">
    <citation type="submission" date="2017-01" db="EMBL/GenBank/DDBJ databases">
        <authorList>
            <person name="Varghese N."/>
            <person name="Submissions S."/>
        </authorList>
    </citation>
    <scope>NUCLEOTIDE SEQUENCE [LARGE SCALE GENOMIC DNA]</scope>
    <source>
        <strain evidence="2 3">ATCC 35905</strain>
    </source>
</reference>
<dbReference type="AlphaFoldDB" id="A0A8G2FF78"/>
<dbReference type="CDD" id="cd22233">
    <property type="entry name" value="RHH_CopAso-like"/>
    <property type="match status" value="1"/>
</dbReference>
<dbReference type="Proteomes" id="UP000186308">
    <property type="component" value="Unassembled WGS sequence"/>
</dbReference>
<dbReference type="InterPro" id="IPR002145">
    <property type="entry name" value="CopG"/>
</dbReference>
<sequence>METRVLTAHVPLPLAVKVDELASRMERSRGWIFKQALAAWIDADEMKSTLTLEAMADVAAGRVVTGDAVQAWVDTLGGPAVSIAAFEICAHRCSQDKALIAV</sequence>
<dbReference type="SUPFAM" id="SSF47598">
    <property type="entry name" value="Ribbon-helix-helix"/>
    <property type="match status" value="1"/>
</dbReference>
<comment type="caution">
    <text evidence="2">The sequence shown here is derived from an EMBL/GenBank/DDBJ whole genome shotgun (WGS) entry which is preliminary data.</text>
</comment>
<name>A0A8G2FF78_ACIRU</name>
<gene>
    <name evidence="2" type="ORF">SAMN05421828_15310</name>
</gene>
<keyword evidence="3" id="KW-1185">Reference proteome</keyword>
<dbReference type="GO" id="GO:0006355">
    <property type="term" value="P:regulation of DNA-templated transcription"/>
    <property type="evidence" value="ECO:0007669"/>
    <property type="project" value="InterPro"/>
</dbReference>
<dbReference type="PANTHER" id="PTHR40688">
    <property type="match status" value="1"/>
</dbReference>
<dbReference type="Pfam" id="PF01402">
    <property type="entry name" value="RHH_1"/>
    <property type="match status" value="1"/>
</dbReference>
<accession>A0A8G2FF78</accession>
<evidence type="ECO:0000313" key="3">
    <source>
        <dbReference type="Proteomes" id="UP000186308"/>
    </source>
</evidence>
<proteinExistence type="predicted"/>
<dbReference type="PANTHER" id="PTHR40688:SF2">
    <property type="entry name" value="RIBBON-HELIX-HELIX PROTEIN COPG DOMAIN-CONTAINING PROTEIN"/>
    <property type="match status" value="1"/>
</dbReference>
<protein>
    <submittedName>
        <fullName evidence="2">Predicted transcriptional regulator</fullName>
    </submittedName>
</protein>
<dbReference type="RefSeq" id="WP_139334220.1">
    <property type="nucleotide sequence ID" value="NZ_FTNE01000053.1"/>
</dbReference>
<evidence type="ECO:0000259" key="1">
    <source>
        <dbReference type="Pfam" id="PF01402"/>
    </source>
</evidence>
<dbReference type="InterPro" id="IPR052991">
    <property type="entry name" value="Non-func_TypeII_TA_Antitoxin"/>
</dbReference>
<organism evidence="2 3">
    <name type="scientific">Acidiphilium rubrum</name>
    <dbReference type="NCBI Taxonomy" id="526"/>
    <lineage>
        <taxon>Bacteria</taxon>
        <taxon>Pseudomonadati</taxon>
        <taxon>Pseudomonadota</taxon>
        <taxon>Alphaproteobacteria</taxon>
        <taxon>Acetobacterales</taxon>
        <taxon>Acidocellaceae</taxon>
        <taxon>Acidiphilium</taxon>
    </lineage>
</organism>
<dbReference type="EMBL" id="FTNE01000053">
    <property type="protein sequence ID" value="SIR55500.1"/>
    <property type="molecule type" value="Genomic_DNA"/>
</dbReference>
<feature type="domain" description="Ribbon-helix-helix protein CopG" evidence="1">
    <location>
        <begin position="5"/>
        <end position="42"/>
    </location>
</feature>
<evidence type="ECO:0000313" key="2">
    <source>
        <dbReference type="EMBL" id="SIR55500.1"/>
    </source>
</evidence>
<dbReference type="InterPro" id="IPR010985">
    <property type="entry name" value="Ribbon_hlx_hlx"/>
</dbReference>
<dbReference type="OrthoDB" id="5298181at2"/>